<evidence type="ECO:0000313" key="2">
    <source>
        <dbReference type="EMBL" id="KAL3383838.1"/>
    </source>
</evidence>
<proteinExistence type="predicted"/>
<keyword evidence="3" id="KW-1185">Reference proteome</keyword>
<gene>
    <name evidence="2" type="ORF">TKK_020206</name>
</gene>
<protein>
    <recommendedName>
        <fullName evidence="4">DUF4201 domain-containing protein</fullName>
    </recommendedName>
</protein>
<name>A0ABD2VTI9_9HYME</name>
<organism evidence="2 3">
    <name type="scientific">Trichogramma kaykai</name>
    <dbReference type="NCBI Taxonomy" id="54128"/>
    <lineage>
        <taxon>Eukaryota</taxon>
        <taxon>Metazoa</taxon>
        <taxon>Ecdysozoa</taxon>
        <taxon>Arthropoda</taxon>
        <taxon>Hexapoda</taxon>
        <taxon>Insecta</taxon>
        <taxon>Pterygota</taxon>
        <taxon>Neoptera</taxon>
        <taxon>Endopterygota</taxon>
        <taxon>Hymenoptera</taxon>
        <taxon>Apocrita</taxon>
        <taxon>Proctotrupomorpha</taxon>
        <taxon>Chalcidoidea</taxon>
        <taxon>Trichogrammatidae</taxon>
        <taxon>Trichogramma</taxon>
    </lineage>
</organism>
<dbReference type="EMBL" id="JBJJXI010000181">
    <property type="protein sequence ID" value="KAL3383838.1"/>
    <property type="molecule type" value="Genomic_DNA"/>
</dbReference>
<dbReference type="Proteomes" id="UP001627154">
    <property type="component" value="Unassembled WGS sequence"/>
</dbReference>
<evidence type="ECO:0008006" key="4">
    <source>
        <dbReference type="Google" id="ProtNLM"/>
    </source>
</evidence>
<evidence type="ECO:0000313" key="3">
    <source>
        <dbReference type="Proteomes" id="UP001627154"/>
    </source>
</evidence>
<reference evidence="2 3" key="1">
    <citation type="journal article" date="2024" name="bioRxiv">
        <title>A reference genome for Trichogramma kaykai: A tiny desert-dwelling parasitoid wasp with competing sex-ratio distorters.</title>
        <authorList>
            <person name="Culotta J."/>
            <person name="Lindsey A.R."/>
        </authorList>
    </citation>
    <scope>NUCLEOTIDE SEQUENCE [LARGE SCALE GENOMIC DNA]</scope>
    <source>
        <strain evidence="2 3">KSX58</strain>
    </source>
</reference>
<dbReference type="PANTHER" id="PTHR15654:SF2">
    <property type="entry name" value="COILED-COIL DOMAIN-CONTAINING PROTEIN 113"/>
    <property type="match status" value="1"/>
</dbReference>
<feature type="coiled-coil region" evidence="1">
    <location>
        <begin position="135"/>
        <end position="162"/>
    </location>
</feature>
<dbReference type="InterPro" id="IPR051885">
    <property type="entry name" value="CC_CF"/>
</dbReference>
<feature type="coiled-coil region" evidence="1">
    <location>
        <begin position="318"/>
        <end position="345"/>
    </location>
</feature>
<dbReference type="PANTHER" id="PTHR15654">
    <property type="entry name" value="COILED-COIL DOMAIN-CONTAINING PROTEIN 113-RELATED"/>
    <property type="match status" value="1"/>
</dbReference>
<keyword evidence="1" id="KW-0175">Coiled coil</keyword>
<accession>A0ABD2VTI9</accession>
<evidence type="ECO:0000256" key="1">
    <source>
        <dbReference type="SAM" id="Coils"/>
    </source>
</evidence>
<sequence>MLTNATNFKTCLLGTLKNDIPFETWTDDQLTIALEDAVLMKKTLTLENEVFERYLRRKYPDTMTKYAQITESTRQGLRARAAKKMRDSDATMSSLSIARAASLMTTAGGVPQPVSAKQVVATGGKGLRLTLNHRIELINQELDIMRQVREEMEKNSAKKEREWIDRLKETEFRIWEVEQNSAQFEADVIEQANPISKQIPSNKFLKFLRFQDRMSDHLLDTLHLKFTKLKQIITNVRREMKQSRELGSNLRPIDFEKLEIEIGYVLNDNEENNRTFKALKLLNGEYQLKMKKQTDLLQDCRAQLARNESDLAKNQLYNATIKRDKQRAKREADRASELHARVQELLRSYVAPSVVEFAFTENAVQEARRHYRRTQHERQVQLFKIQARKRELLRAFLAGPKPLEARALRCNVPRRPSVASFSSCIAVKAIANK</sequence>
<comment type="caution">
    <text evidence="2">The sequence shown here is derived from an EMBL/GenBank/DDBJ whole genome shotgun (WGS) entry which is preliminary data.</text>
</comment>
<dbReference type="AlphaFoldDB" id="A0ABD2VTI9"/>